<sequence length="603" mass="71654">MAAMAVFSSHLIVINHKGEISSNLEKILCTTFFAKIHLSNHSFKPFIMFVLRDQIDRSESSINGQVSKLKEGLIKESRFVGTSLDDVLNLDPKHSTLLSNAFSEDYCHKLNIKIKWRNKIFPDEVLELRKKLIQQIDLVNEENVIKNLTDLYTNLCYNWETISKTGENIFKCKDLEEIKIRDEISAKSINLLTRHRTALAKILDDLINDIINSYKEKEIFDNSIETKCKHDIERCVEERKERVYQEFDSLTNVPYFPKSIVDEYGKKISYQFEYLKDISIQRLNENCIYLKNMSDYKNVNQKIIGEINDLLAKNIHYDNIDAFIRDIEKKFEKIDQENNNRLNSMNRSVDIENIERIFYDISRLILSQNRRKKKYYESVDHFFNEKKSIIGTNISDFQIFIIGFKQSIANFKNELNKKLDDFNGKLEMRCKSEIIDYIDNYIGCNSKCPCCGSKCQNAKGHQGNHRSQFHILDGFFKWMNNDTKQILTNFCWEKFINSKFYICDEEYKKYKNCKEFLLNEHPEWLFDIQENYDVYGKNASNSGNIRFRSQIMRAWMNTRKPLLKEYFINYKIVDKKYDNEWLSLEDEENMLPEDHVPKWNENI</sequence>
<dbReference type="EMBL" id="REGN01000575">
    <property type="protein sequence ID" value="RNA40886.1"/>
    <property type="molecule type" value="Genomic_DNA"/>
</dbReference>
<reference evidence="1 2" key="1">
    <citation type="journal article" date="2018" name="Sci. Rep.">
        <title>Genomic signatures of local adaptation to the degree of environmental predictability in rotifers.</title>
        <authorList>
            <person name="Franch-Gras L."/>
            <person name="Hahn C."/>
            <person name="Garcia-Roger E.M."/>
            <person name="Carmona M.J."/>
            <person name="Serra M."/>
            <person name="Gomez A."/>
        </authorList>
    </citation>
    <scope>NUCLEOTIDE SEQUENCE [LARGE SCALE GENOMIC DNA]</scope>
    <source>
        <strain evidence="1">HYR1</strain>
    </source>
</reference>
<dbReference type="OrthoDB" id="1597724at2759"/>
<evidence type="ECO:0000313" key="1">
    <source>
        <dbReference type="EMBL" id="RNA40886.1"/>
    </source>
</evidence>
<keyword evidence="2" id="KW-1185">Reference proteome</keyword>
<dbReference type="AlphaFoldDB" id="A0A3M7SYU5"/>
<comment type="caution">
    <text evidence="1">The sequence shown here is derived from an EMBL/GenBank/DDBJ whole genome shotgun (WGS) entry which is preliminary data.</text>
</comment>
<protein>
    <recommendedName>
        <fullName evidence="3">Interferon-induced very large GTPase 1-like</fullName>
    </recommendedName>
</protein>
<organism evidence="1 2">
    <name type="scientific">Brachionus plicatilis</name>
    <name type="common">Marine rotifer</name>
    <name type="synonym">Brachionus muelleri</name>
    <dbReference type="NCBI Taxonomy" id="10195"/>
    <lineage>
        <taxon>Eukaryota</taxon>
        <taxon>Metazoa</taxon>
        <taxon>Spiralia</taxon>
        <taxon>Gnathifera</taxon>
        <taxon>Rotifera</taxon>
        <taxon>Eurotatoria</taxon>
        <taxon>Monogononta</taxon>
        <taxon>Pseudotrocha</taxon>
        <taxon>Ploima</taxon>
        <taxon>Brachionidae</taxon>
        <taxon>Brachionus</taxon>
    </lineage>
</organism>
<gene>
    <name evidence="1" type="ORF">BpHYR1_033599</name>
</gene>
<evidence type="ECO:0008006" key="3">
    <source>
        <dbReference type="Google" id="ProtNLM"/>
    </source>
</evidence>
<accession>A0A3M7SYU5</accession>
<proteinExistence type="predicted"/>
<evidence type="ECO:0000313" key="2">
    <source>
        <dbReference type="Proteomes" id="UP000276133"/>
    </source>
</evidence>
<name>A0A3M7SYU5_BRAPC</name>
<dbReference type="Proteomes" id="UP000276133">
    <property type="component" value="Unassembled WGS sequence"/>
</dbReference>